<keyword evidence="3" id="KW-1185">Reference proteome</keyword>
<dbReference type="AlphaFoldDB" id="J0WQH8"/>
<protein>
    <submittedName>
        <fullName evidence="2">Uncharacterized protein</fullName>
    </submittedName>
</protein>
<dbReference type="InParanoid" id="J0WQH8"/>
<feature type="transmembrane region" description="Helical" evidence="1">
    <location>
        <begin position="420"/>
        <end position="453"/>
    </location>
</feature>
<keyword evidence="1" id="KW-0472">Membrane</keyword>
<dbReference type="OrthoDB" id="2674421at2759"/>
<accession>J0WQH8</accession>
<proteinExistence type="predicted"/>
<evidence type="ECO:0000313" key="3">
    <source>
        <dbReference type="Proteomes" id="UP000006514"/>
    </source>
</evidence>
<dbReference type="Proteomes" id="UP000006514">
    <property type="component" value="Unassembled WGS sequence"/>
</dbReference>
<feature type="transmembrane region" description="Helical" evidence="1">
    <location>
        <begin position="459"/>
        <end position="477"/>
    </location>
</feature>
<evidence type="ECO:0000313" key="2">
    <source>
        <dbReference type="EMBL" id="EJD34797.1"/>
    </source>
</evidence>
<dbReference type="EMBL" id="JH687920">
    <property type="protein sequence ID" value="EJD34797.1"/>
    <property type="molecule type" value="Genomic_DNA"/>
</dbReference>
<keyword evidence="1" id="KW-1133">Transmembrane helix</keyword>
<evidence type="ECO:0000256" key="1">
    <source>
        <dbReference type="SAM" id="Phobius"/>
    </source>
</evidence>
<name>J0WQH8_AURST</name>
<sequence length="500" mass="56874">MDSSETLANSMTIPIPHSTGFVYMPMLPEAAVQPYDKPVMVINIPVPTGPRRQNSLSFKTHGWVRRVHPSGRVYMYHEDWRMLLDGGAEIVCDFSGNATRVAEVAKVAARQLWDALKGAEMGDYELSLRVIMSPVTTVHYYFVDWLRRSIFWVHGIDSPRPVASEWHLYDLQELHFWTHVNFFPMHHALPPNAREEINAILAYHTIDAKTFKETTAPWALPDASGPSSSLGQARQSSGNSYITVVNVPARAITIHEGFSNASVARLWIQICTSRVYNFHGDTYVRRKRTDRRHDVFDKQPLGWLRPSLSILLLGRPARLYAELEELFVDGIIYRYHWQAFIDNDVRPHLANVTTNSTALLATNLAFLALNGLPHIWRSLSLSSTVFSMAAHITSIKLTSLSKAVREMGPPELIKMTDHKWFGLYSLALLFSLPTTIFFWSLLTFVAAIIGSIFEDWTKALKIGIPFILMTTVPLLFWSRGIQFRSILLLFSKEMIYVDIL</sequence>
<reference evidence="3" key="1">
    <citation type="journal article" date="2012" name="Science">
        <title>The Paleozoic origin of enzymatic lignin decomposition reconstructed from 31 fungal genomes.</title>
        <authorList>
            <person name="Floudas D."/>
            <person name="Binder M."/>
            <person name="Riley R."/>
            <person name="Barry K."/>
            <person name="Blanchette R.A."/>
            <person name="Henrissat B."/>
            <person name="Martinez A.T."/>
            <person name="Otillar R."/>
            <person name="Spatafora J.W."/>
            <person name="Yadav J.S."/>
            <person name="Aerts A."/>
            <person name="Benoit I."/>
            <person name="Boyd A."/>
            <person name="Carlson A."/>
            <person name="Copeland A."/>
            <person name="Coutinho P.M."/>
            <person name="de Vries R.P."/>
            <person name="Ferreira P."/>
            <person name="Findley K."/>
            <person name="Foster B."/>
            <person name="Gaskell J."/>
            <person name="Glotzer D."/>
            <person name="Gorecki P."/>
            <person name="Heitman J."/>
            <person name="Hesse C."/>
            <person name="Hori C."/>
            <person name="Igarashi K."/>
            <person name="Jurgens J.A."/>
            <person name="Kallen N."/>
            <person name="Kersten P."/>
            <person name="Kohler A."/>
            <person name="Kuees U."/>
            <person name="Kumar T.K.A."/>
            <person name="Kuo A."/>
            <person name="LaButti K."/>
            <person name="Larrondo L.F."/>
            <person name="Lindquist E."/>
            <person name="Ling A."/>
            <person name="Lombard V."/>
            <person name="Lucas S."/>
            <person name="Lundell T."/>
            <person name="Martin R."/>
            <person name="McLaughlin D.J."/>
            <person name="Morgenstern I."/>
            <person name="Morin E."/>
            <person name="Murat C."/>
            <person name="Nagy L.G."/>
            <person name="Nolan M."/>
            <person name="Ohm R.A."/>
            <person name="Patyshakuliyeva A."/>
            <person name="Rokas A."/>
            <person name="Ruiz-Duenas F.J."/>
            <person name="Sabat G."/>
            <person name="Salamov A."/>
            <person name="Samejima M."/>
            <person name="Schmutz J."/>
            <person name="Slot J.C."/>
            <person name="St John F."/>
            <person name="Stenlid J."/>
            <person name="Sun H."/>
            <person name="Sun S."/>
            <person name="Syed K."/>
            <person name="Tsang A."/>
            <person name="Wiebenga A."/>
            <person name="Young D."/>
            <person name="Pisabarro A."/>
            <person name="Eastwood D.C."/>
            <person name="Martin F."/>
            <person name="Cullen D."/>
            <person name="Grigoriev I.V."/>
            <person name="Hibbett D.S."/>
        </authorList>
    </citation>
    <scope>NUCLEOTIDE SEQUENCE [LARGE SCALE GENOMIC DNA]</scope>
    <source>
        <strain evidence="3">TFB10046</strain>
    </source>
</reference>
<keyword evidence="1" id="KW-0812">Transmembrane</keyword>
<organism evidence="2 3">
    <name type="scientific">Auricularia subglabra (strain TFB-10046 / SS5)</name>
    <name type="common">White-rot fungus</name>
    <name type="synonym">Auricularia delicata (strain TFB10046)</name>
    <dbReference type="NCBI Taxonomy" id="717982"/>
    <lineage>
        <taxon>Eukaryota</taxon>
        <taxon>Fungi</taxon>
        <taxon>Dikarya</taxon>
        <taxon>Basidiomycota</taxon>
        <taxon>Agaricomycotina</taxon>
        <taxon>Agaricomycetes</taxon>
        <taxon>Auriculariales</taxon>
        <taxon>Auriculariaceae</taxon>
        <taxon>Auricularia</taxon>
    </lineage>
</organism>
<dbReference type="KEGG" id="adl:AURDEDRAFT_176157"/>
<gene>
    <name evidence="2" type="ORF">AURDEDRAFT_176157</name>
</gene>
<dbReference type="OMA" id="ARAITIH"/>